<keyword evidence="3" id="KW-1185">Reference proteome</keyword>
<dbReference type="EMBL" id="SOZI01000168">
    <property type="protein sequence ID" value="TNY17907.1"/>
    <property type="molecule type" value="Genomic_DNA"/>
</dbReference>
<name>A0A5C5FM28_9BASI</name>
<evidence type="ECO:0000256" key="1">
    <source>
        <dbReference type="SAM" id="MobiDB-lite"/>
    </source>
</evidence>
<feature type="compositionally biased region" description="Low complexity" evidence="1">
    <location>
        <begin position="188"/>
        <end position="197"/>
    </location>
</feature>
<feature type="region of interest" description="Disordered" evidence="1">
    <location>
        <begin position="93"/>
        <end position="225"/>
    </location>
</feature>
<feature type="compositionally biased region" description="Basic residues" evidence="1">
    <location>
        <begin position="131"/>
        <end position="141"/>
    </location>
</feature>
<proteinExistence type="predicted"/>
<feature type="compositionally biased region" description="Low complexity" evidence="1">
    <location>
        <begin position="113"/>
        <end position="130"/>
    </location>
</feature>
<dbReference type="Proteomes" id="UP000311382">
    <property type="component" value="Unassembled WGS sequence"/>
</dbReference>
<feature type="compositionally biased region" description="Basic residues" evidence="1">
    <location>
        <begin position="61"/>
        <end position="70"/>
    </location>
</feature>
<protein>
    <submittedName>
        <fullName evidence="2">Uncharacterized protein</fullName>
    </submittedName>
</protein>
<sequence>MRGVRGTRTPAGNGTFPREPLCRYDEHALRPGQLLSRRAPCFLGSPRSSSIATALTSSHTSLRRPSRPRRSAPLSGRRLLDWSRRRAFSIRTRRRRACSRVIPNSRRTRPRRTTSSTHSRSILSHPSTTHPRPRTRTRTRTLARPVIPTRTGPTRSHTTRPARASRRTTRGGTTARRRRNGRRGGRGCSAKAGAAKAGGRRGVRSKGVQEKGMSAPILRSGLTCQ</sequence>
<dbReference type="AlphaFoldDB" id="A0A5C5FM28"/>
<feature type="compositionally biased region" description="Basic residues" evidence="1">
    <location>
        <begin position="157"/>
        <end position="185"/>
    </location>
</feature>
<feature type="region of interest" description="Disordered" evidence="1">
    <location>
        <begin position="54"/>
        <end position="75"/>
    </location>
</feature>
<evidence type="ECO:0000313" key="3">
    <source>
        <dbReference type="Proteomes" id="UP000311382"/>
    </source>
</evidence>
<reference evidence="2 3" key="1">
    <citation type="submission" date="2019-03" db="EMBL/GenBank/DDBJ databases">
        <title>Rhodosporidium diobovatum UCD-FST 08-225 genome sequencing, assembly, and annotation.</title>
        <authorList>
            <person name="Fakankun I.U."/>
            <person name="Fristensky B."/>
            <person name="Levin D.B."/>
        </authorList>
    </citation>
    <scope>NUCLEOTIDE SEQUENCE [LARGE SCALE GENOMIC DNA]</scope>
    <source>
        <strain evidence="2 3">UCD-FST 08-225</strain>
    </source>
</reference>
<evidence type="ECO:0000313" key="2">
    <source>
        <dbReference type="EMBL" id="TNY17907.1"/>
    </source>
</evidence>
<gene>
    <name evidence="2" type="ORF">DMC30DRAFT_84764</name>
</gene>
<accession>A0A5C5FM28</accession>
<organism evidence="2 3">
    <name type="scientific">Rhodotorula diobovata</name>
    <dbReference type="NCBI Taxonomy" id="5288"/>
    <lineage>
        <taxon>Eukaryota</taxon>
        <taxon>Fungi</taxon>
        <taxon>Dikarya</taxon>
        <taxon>Basidiomycota</taxon>
        <taxon>Pucciniomycotina</taxon>
        <taxon>Microbotryomycetes</taxon>
        <taxon>Sporidiobolales</taxon>
        <taxon>Sporidiobolaceae</taxon>
        <taxon>Rhodotorula</taxon>
    </lineage>
</organism>
<comment type="caution">
    <text evidence="2">The sequence shown here is derived from an EMBL/GenBank/DDBJ whole genome shotgun (WGS) entry which is preliminary data.</text>
</comment>